<dbReference type="Gene3D" id="1.20.1050.10">
    <property type="match status" value="1"/>
</dbReference>
<dbReference type="InParanoid" id="A8NPW8"/>
<dbReference type="InterPro" id="IPR036282">
    <property type="entry name" value="Glutathione-S-Trfase_C_sf"/>
</dbReference>
<keyword evidence="3" id="KW-1185">Reference proteome</keyword>
<accession>A8NPW8</accession>
<evidence type="ECO:0000259" key="1">
    <source>
        <dbReference type="Pfam" id="PF22041"/>
    </source>
</evidence>
<sequence length="132" mass="15711">MPLSTVIVPYVTDNLNEKSRPFFQSDREKKFGKTMEELKTNLEERQMNWEKFKDGMGRIDGWFTKNDEEGLFKSDFIMGDQPVFADFVIGGLLAWIRNVWGEDSAEWNEMKGWHDGRWLRLVDQLRKYETVH</sequence>
<dbReference type="SUPFAM" id="SSF47616">
    <property type="entry name" value="GST C-terminal domain-like"/>
    <property type="match status" value="1"/>
</dbReference>
<dbReference type="VEuPathDB" id="FungiDB:CC1G_05384"/>
<dbReference type="Proteomes" id="UP000001861">
    <property type="component" value="Unassembled WGS sequence"/>
</dbReference>
<dbReference type="EMBL" id="AACS02000008">
    <property type="protein sequence ID" value="EAU86390.2"/>
    <property type="molecule type" value="Genomic_DNA"/>
</dbReference>
<dbReference type="InterPro" id="IPR054416">
    <property type="entry name" value="GST_UstS-like_C"/>
</dbReference>
<dbReference type="HOGENOM" id="CLU_151463_0_0_1"/>
<evidence type="ECO:0000313" key="3">
    <source>
        <dbReference type="Proteomes" id="UP000001861"/>
    </source>
</evidence>
<evidence type="ECO:0000313" key="2">
    <source>
        <dbReference type="EMBL" id="EAU86390.2"/>
    </source>
</evidence>
<gene>
    <name evidence="2" type="ORF">CC1G_05384</name>
</gene>
<proteinExistence type="predicted"/>
<dbReference type="Pfam" id="PF22041">
    <property type="entry name" value="GST_C_7"/>
    <property type="match status" value="1"/>
</dbReference>
<dbReference type="GeneID" id="6011954"/>
<comment type="caution">
    <text evidence="2">The sequence shown here is derived from an EMBL/GenBank/DDBJ whole genome shotgun (WGS) entry which is preliminary data.</text>
</comment>
<protein>
    <recommendedName>
        <fullName evidence="1">Glutathione S-transferase UstS-like C-terminal domain-containing protein</fullName>
    </recommendedName>
</protein>
<dbReference type="KEGG" id="cci:CC1G_05384"/>
<dbReference type="AlphaFoldDB" id="A8NPW8"/>
<dbReference type="OrthoDB" id="4951845at2759"/>
<name>A8NPW8_COPC7</name>
<feature type="domain" description="Glutathione S-transferase UstS-like C-terminal" evidence="1">
    <location>
        <begin position="2"/>
        <end position="128"/>
    </location>
</feature>
<dbReference type="OMA" id="ISSWHGG"/>
<reference evidence="2 3" key="1">
    <citation type="journal article" date="2010" name="Proc. Natl. Acad. Sci. U.S.A.">
        <title>Insights into evolution of multicellular fungi from the assembled chromosomes of the mushroom Coprinopsis cinerea (Coprinus cinereus).</title>
        <authorList>
            <person name="Stajich J.E."/>
            <person name="Wilke S.K."/>
            <person name="Ahren D."/>
            <person name="Au C.H."/>
            <person name="Birren B.W."/>
            <person name="Borodovsky M."/>
            <person name="Burns C."/>
            <person name="Canback B."/>
            <person name="Casselton L.A."/>
            <person name="Cheng C.K."/>
            <person name="Deng J."/>
            <person name="Dietrich F.S."/>
            <person name="Fargo D.C."/>
            <person name="Farman M.L."/>
            <person name="Gathman A.C."/>
            <person name="Goldberg J."/>
            <person name="Guigo R."/>
            <person name="Hoegger P.J."/>
            <person name="Hooker J.B."/>
            <person name="Huggins A."/>
            <person name="James T.Y."/>
            <person name="Kamada T."/>
            <person name="Kilaru S."/>
            <person name="Kodira C."/>
            <person name="Kues U."/>
            <person name="Kupfer D."/>
            <person name="Kwan H.S."/>
            <person name="Lomsadze A."/>
            <person name="Li W."/>
            <person name="Lilly W.W."/>
            <person name="Ma L.J."/>
            <person name="Mackey A.J."/>
            <person name="Manning G."/>
            <person name="Martin F."/>
            <person name="Muraguchi H."/>
            <person name="Natvig D.O."/>
            <person name="Palmerini H."/>
            <person name="Ramesh M.A."/>
            <person name="Rehmeyer C.J."/>
            <person name="Roe B.A."/>
            <person name="Shenoy N."/>
            <person name="Stanke M."/>
            <person name="Ter-Hovhannisyan V."/>
            <person name="Tunlid A."/>
            <person name="Velagapudi R."/>
            <person name="Vision T.J."/>
            <person name="Zeng Q."/>
            <person name="Zolan M.E."/>
            <person name="Pukkila P.J."/>
        </authorList>
    </citation>
    <scope>NUCLEOTIDE SEQUENCE [LARGE SCALE GENOMIC DNA]</scope>
    <source>
        <strain evidence="3">Okayama-7 / 130 / ATCC MYA-4618 / FGSC 9003</strain>
    </source>
</reference>
<organism evidence="2 3">
    <name type="scientific">Coprinopsis cinerea (strain Okayama-7 / 130 / ATCC MYA-4618 / FGSC 9003)</name>
    <name type="common">Inky cap fungus</name>
    <name type="synonym">Hormographiella aspergillata</name>
    <dbReference type="NCBI Taxonomy" id="240176"/>
    <lineage>
        <taxon>Eukaryota</taxon>
        <taxon>Fungi</taxon>
        <taxon>Dikarya</taxon>
        <taxon>Basidiomycota</taxon>
        <taxon>Agaricomycotina</taxon>
        <taxon>Agaricomycetes</taxon>
        <taxon>Agaricomycetidae</taxon>
        <taxon>Agaricales</taxon>
        <taxon>Agaricineae</taxon>
        <taxon>Psathyrellaceae</taxon>
        <taxon>Coprinopsis</taxon>
    </lineage>
</organism>
<dbReference type="RefSeq" id="XP_001835422.2">
    <property type="nucleotide sequence ID" value="XM_001835370.2"/>
</dbReference>